<gene>
    <name evidence="2" type="ORF">DdX_11537</name>
</gene>
<name>A0AAD4MYT4_9BILA</name>
<dbReference type="Proteomes" id="UP001201812">
    <property type="component" value="Unassembled WGS sequence"/>
</dbReference>
<dbReference type="InterPro" id="IPR036291">
    <property type="entry name" value="NAD(P)-bd_dom_sf"/>
</dbReference>
<evidence type="ECO:0000313" key="3">
    <source>
        <dbReference type="Proteomes" id="UP001201812"/>
    </source>
</evidence>
<dbReference type="PANTHER" id="PTHR43975:SF2">
    <property type="entry name" value="EG:BACR7A4.14 PROTEIN-RELATED"/>
    <property type="match status" value="1"/>
</dbReference>
<protein>
    <submittedName>
        <fullName evidence="2">Enoyl-(Acyl carrier protein) reductase domain-containing protein</fullName>
    </submittedName>
</protein>
<dbReference type="PRINTS" id="PR00081">
    <property type="entry name" value="GDHRDH"/>
</dbReference>
<evidence type="ECO:0000256" key="1">
    <source>
        <dbReference type="ARBA" id="ARBA00023002"/>
    </source>
</evidence>
<dbReference type="Pfam" id="PF13561">
    <property type="entry name" value="adh_short_C2"/>
    <property type="match status" value="1"/>
</dbReference>
<evidence type="ECO:0000313" key="2">
    <source>
        <dbReference type="EMBL" id="KAI1709139.1"/>
    </source>
</evidence>
<sequence length="160" mass="17631">MNSLDSITCYDYVFAVNVRSIILLSELAAPYLEKTKGNIINISSVAAQKPTTFSIYYSMSKAALDHWSKDAAAKYGPKGIRVNTISPGPIRTEFITRHGIVGDAYQQMEEKFAQMTIFKRFGIPEEVTKMMLHLASDDASYVTGAILTIDGGLMVNPPTQ</sequence>
<dbReference type="InterPro" id="IPR020904">
    <property type="entry name" value="Sc_DH/Rdtase_CS"/>
</dbReference>
<dbReference type="AlphaFoldDB" id="A0AAD4MYT4"/>
<organism evidence="2 3">
    <name type="scientific">Ditylenchus destructor</name>
    <dbReference type="NCBI Taxonomy" id="166010"/>
    <lineage>
        <taxon>Eukaryota</taxon>
        <taxon>Metazoa</taxon>
        <taxon>Ecdysozoa</taxon>
        <taxon>Nematoda</taxon>
        <taxon>Chromadorea</taxon>
        <taxon>Rhabditida</taxon>
        <taxon>Tylenchina</taxon>
        <taxon>Tylenchomorpha</taxon>
        <taxon>Sphaerularioidea</taxon>
        <taxon>Anguinidae</taxon>
        <taxon>Anguininae</taxon>
        <taxon>Ditylenchus</taxon>
    </lineage>
</organism>
<comment type="caution">
    <text evidence="2">The sequence shown here is derived from an EMBL/GenBank/DDBJ whole genome shotgun (WGS) entry which is preliminary data.</text>
</comment>
<reference evidence="2" key="1">
    <citation type="submission" date="2022-01" db="EMBL/GenBank/DDBJ databases">
        <title>Genome Sequence Resource for Two Populations of Ditylenchus destructor, the Migratory Endoparasitic Phytonematode.</title>
        <authorList>
            <person name="Zhang H."/>
            <person name="Lin R."/>
            <person name="Xie B."/>
        </authorList>
    </citation>
    <scope>NUCLEOTIDE SEQUENCE</scope>
    <source>
        <strain evidence="2">BazhouSP</strain>
    </source>
</reference>
<accession>A0AAD4MYT4</accession>
<dbReference type="Gene3D" id="3.40.50.720">
    <property type="entry name" value="NAD(P)-binding Rossmann-like Domain"/>
    <property type="match status" value="1"/>
</dbReference>
<keyword evidence="3" id="KW-1185">Reference proteome</keyword>
<dbReference type="InterPro" id="IPR002347">
    <property type="entry name" value="SDR_fam"/>
</dbReference>
<dbReference type="PANTHER" id="PTHR43975">
    <property type="entry name" value="ZGC:101858"/>
    <property type="match status" value="1"/>
</dbReference>
<dbReference type="SUPFAM" id="SSF51735">
    <property type="entry name" value="NAD(P)-binding Rossmann-fold domains"/>
    <property type="match status" value="1"/>
</dbReference>
<dbReference type="EMBL" id="JAKKPZ010000032">
    <property type="protein sequence ID" value="KAI1709139.1"/>
    <property type="molecule type" value="Genomic_DNA"/>
</dbReference>
<dbReference type="PROSITE" id="PS00061">
    <property type="entry name" value="ADH_SHORT"/>
    <property type="match status" value="1"/>
</dbReference>
<dbReference type="GO" id="GO:0016491">
    <property type="term" value="F:oxidoreductase activity"/>
    <property type="evidence" value="ECO:0007669"/>
    <property type="project" value="UniProtKB-KW"/>
</dbReference>
<keyword evidence="1" id="KW-0560">Oxidoreductase</keyword>
<proteinExistence type="predicted"/>